<evidence type="ECO:0000313" key="2">
    <source>
        <dbReference type="Proteomes" id="UP000183954"/>
    </source>
</evidence>
<accession>A0A1M5SER9</accession>
<organism evidence="1 2">
    <name type="scientific">Desulfosporosinus lacus DSM 15449</name>
    <dbReference type="NCBI Taxonomy" id="1121420"/>
    <lineage>
        <taxon>Bacteria</taxon>
        <taxon>Bacillati</taxon>
        <taxon>Bacillota</taxon>
        <taxon>Clostridia</taxon>
        <taxon>Eubacteriales</taxon>
        <taxon>Desulfitobacteriaceae</taxon>
        <taxon>Desulfosporosinus</taxon>
    </lineage>
</organism>
<protein>
    <submittedName>
        <fullName evidence="1">Motility quorum-sensing regulator, toxin of MqsA</fullName>
    </submittedName>
</protein>
<dbReference type="RefSeq" id="WP_073028054.1">
    <property type="nucleotide sequence ID" value="NZ_FQXJ01000003.1"/>
</dbReference>
<proteinExistence type="predicted"/>
<dbReference type="AlphaFoldDB" id="A0A1M5SER9"/>
<dbReference type="EMBL" id="FQXJ01000003">
    <property type="protein sequence ID" value="SHH36969.1"/>
    <property type="molecule type" value="Genomic_DNA"/>
</dbReference>
<evidence type="ECO:0000313" key="1">
    <source>
        <dbReference type="EMBL" id="SHH36969.1"/>
    </source>
</evidence>
<dbReference type="OrthoDB" id="1799456at2"/>
<keyword evidence="2" id="KW-1185">Reference proteome</keyword>
<dbReference type="GO" id="GO:0044010">
    <property type="term" value="P:single-species biofilm formation"/>
    <property type="evidence" value="ECO:0007669"/>
    <property type="project" value="InterPro"/>
</dbReference>
<dbReference type="InterPro" id="IPR031451">
    <property type="entry name" value="MqsR_toxin"/>
</dbReference>
<name>A0A1M5SER9_9FIRM</name>
<gene>
    <name evidence="1" type="ORF">SAMN02746098_00828</name>
</gene>
<dbReference type="STRING" id="1121420.SAMN02746098_00828"/>
<reference evidence="2" key="1">
    <citation type="submission" date="2016-11" db="EMBL/GenBank/DDBJ databases">
        <authorList>
            <person name="Varghese N."/>
            <person name="Submissions S."/>
        </authorList>
    </citation>
    <scope>NUCLEOTIDE SEQUENCE [LARGE SCALE GENOMIC DNA]</scope>
    <source>
        <strain evidence="2">DSM 15449</strain>
    </source>
</reference>
<dbReference type="Gene3D" id="3.30.2310.40">
    <property type="match status" value="1"/>
</dbReference>
<dbReference type="GO" id="GO:0009372">
    <property type="term" value="P:quorum sensing"/>
    <property type="evidence" value="ECO:0007669"/>
    <property type="project" value="InterPro"/>
</dbReference>
<dbReference type="Pfam" id="PF15723">
    <property type="entry name" value="MqsR_toxin"/>
    <property type="match status" value="1"/>
</dbReference>
<sequence>MSQNVEDFLSECRDLIGQRKITLNHDAEATRKRRETLDKLGYSIQAMLQEIKDLNSNDLHSGPEQDYNYPNEVVWIFKKVIQGNLIYIKIKIRKIPIRKDLFVTSFHLDMYW</sequence>
<dbReference type="InterPro" id="IPR038493">
    <property type="entry name" value="MqsR_sf"/>
</dbReference>
<dbReference type="GO" id="GO:0017148">
    <property type="term" value="P:negative regulation of translation"/>
    <property type="evidence" value="ECO:0007669"/>
    <property type="project" value="InterPro"/>
</dbReference>
<dbReference type="Proteomes" id="UP000183954">
    <property type="component" value="Unassembled WGS sequence"/>
</dbReference>